<dbReference type="InterPro" id="IPR035956">
    <property type="entry name" value="RimP_N_sf"/>
</dbReference>
<dbReference type="RefSeq" id="WP_188585818.1">
    <property type="nucleotide sequence ID" value="NZ_BMGC01000006.1"/>
</dbReference>
<evidence type="ECO:0000256" key="4">
    <source>
        <dbReference type="SAM" id="MobiDB-lite"/>
    </source>
</evidence>
<dbReference type="InterPro" id="IPR028989">
    <property type="entry name" value="RimP_N"/>
</dbReference>
<dbReference type="GO" id="GO:0000028">
    <property type="term" value="P:ribosomal small subunit assembly"/>
    <property type="evidence" value="ECO:0007669"/>
    <property type="project" value="TreeGrafter"/>
</dbReference>
<dbReference type="AlphaFoldDB" id="A0A916T0P3"/>
<organism evidence="6 7">
    <name type="scientific">Gordonia jinhuaensis</name>
    <dbReference type="NCBI Taxonomy" id="1517702"/>
    <lineage>
        <taxon>Bacteria</taxon>
        <taxon>Bacillati</taxon>
        <taxon>Actinomycetota</taxon>
        <taxon>Actinomycetes</taxon>
        <taxon>Mycobacteriales</taxon>
        <taxon>Gordoniaceae</taxon>
        <taxon>Gordonia</taxon>
    </lineage>
</organism>
<evidence type="ECO:0000313" key="6">
    <source>
        <dbReference type="EMBL" id="GGB26770.1"/>
    </source>
</evidence>
<feature type="compositionally biased region" description="Basic and acidic residues" evidence="4">
    <location>
        <begin position="216"/>
        <end position="227"/>
    </location>
</feature>
<dbReference type="HAMAP" id="MF_01077">
    <property type="entry name" value="RimP"/>
    <property type="match status" value="1"/>
</dbReference>
<keyword evidence="2 3" id="KW-0690">Ribosome biogenesis</keyword>
<accession>A0A916T0P3</accession>
<comment type="subcellular location">
    <subcellularLocation>
        <location evidence="3">Cytoplasm</location>
    </subcellularLocation>
</comment>
<dbReference type="PANTHER" id="PTHR33867:SF1">
    <property type="entry name" value="RIBOSOME MATURATION FACTOR RIMP"/>
    <property type="match status" value="1"/>
</dbReference>
<dbReference type="SUPFAM" id="SSF75420">
    <property type="entry name" value="YhbC-like, N-terminal domain"/>
    <property type="match status" value="1"/>
</dbReference>
<dbReference type="InterPro" id="IPR003728">
    <property type="entry name" value="Ribosome_maturation_RimP"/>
</dbReference>
<feature type="compositionally biased region" description="Acidic residues" evidence="4">
    <location>
        <begin position="181"/>
        <end position="197"/>
    </location>
</feature>
<dbReference type="GO" id="GO:0006412">
    <property type="term" value="P:translation"/>
    <property type="evidence" value="ECO:0007669"/>
    <property type="project" value="TreeGrafter"/>
</dbReference>
<comment type="similarity">
    <text evidence="3">Belongs to the RimP family.</text>
</comment>
<feature type="domain" description="Ribosome maturation factor RimP N-terminal" evidence="5">
    <location>
        <begin position="12"/>
        <end position="84"/>
    </location>
</feature>
<comment type="caution">
    <text evidence="6">The sequence shown here is derived from an EMBL/GenBank/DDBJ whole genome shotgun (WGS) entry which is preliminary data.</text>
</comment>
<proteinExistence type="inferred from homology"/>
<dbReference type="Pfam" id="PF02576">
    <property type="entry name" value="RimP_N"/>
    <property type="match status" value="1"/>
</dbReference>
<gene>
    <name evidence="3" type="primary">rimP</name>
    <name evidence="6" type="ORF">GCM10011489_13610</name>
</gene>
<feature type="region of interest" description="Disordered" evidence="4">
    <location>
        <begin position="163"/>
        <end position="227"/>
    </location>
</feature>
<comment type="function">
    <text evidence="3">Required for maturation of 30S ribosomal subunits.</text>
</comment>
<reference evidence="6" key="1">
    <citation type="journal article" date="2014" name="Int. J. Syst. Evol. Microbiol.">
        <title>Complete genome sequence of Corynebacterium casei LMG S-19264T (=DSM 44701T), isolated from a smear-ripened cheese.</title>
        <authorList>
            <consortium name="US DOE Joint Genome Institute (JGI-PGF)"/>
            <person name="Walter F."/>
            <person name="Albersmeier A."/>
            <person name="Kalinowski J."/>
            <person name="Ruckert C."/>
        </authorList>
    </citation>
    <scope>NUCLEOTIDE SEQUENCE</scope>
    <source>
        <strain evidence="6">CGMCC 1.12827</strain>
    </source>
</reference>
<dbReference type="PANTHER" id="PTHR33867">
    <property type="entry name" value="RIBOSOME MATURATION FACTOR RIMP"/>
    <property type="match status" value="1"/>
</dbReference>
<evidence type="ECO:0000256" key="1">
    <source>
        <dbReference type="ARBA" id="ARBA00022490"/>
    </source>
</evidence>
<sequence>MPVTSAEIADAVGGIVAEHGFDLEDVDVSWAGPKSRVVLTVDRDGGSGLDDLAELSRTISAAIDDDPRWGQTPFTLEVTSPGVDRPLTAPRHWRRAQGRPVTIRRTDGGALTARIGRLQADEAAVELVVRERTGPSIRLLPLADVDRAVAGVDFRPPSAAELELSGVAPVEPADSPPEVDSLGEADTADTGIDDIDAGVDATGGPGLLSADDPEQSDIRGQERKENK</sequence>
<dbReference type="Proteomes" id="UP000621454">
    <property type="component" value="Unassembled WGS sequence"/>
</dbReference>
<dbReference type="GO" id="GO:0005829">
    <property type="term" value="C:cytosol"/>
    <property type="evidence" value="ECO:0007669"/>
    <property type="project" value="TreeGrafter"/>
</dbReference>
<evidence type="ECO:0000256" key="2">
    <source>
        <dbReference type="ARBA" id="ARBA00022517"/>
    </source>
</evidence>
<reference evidence="6" key="2">
    <citation type="submission" date="2020-09" db="EMBL/GenBank/DDBJ databases">
        <authorList>
            <person name="Sun Q."/>
            <person name="Zhou Y."/>
        </authorList>
    </citation>
    <scope>NUCLEOTIDE SEQUENCE</scope>
    <source>
        <strain evidence="6">CGMCC 1.12827</strain>
    </source>
</reference>
<name>A0A916T0P3_9ACTN</name>
<keyword evidence="1 3" id="KW-0963">Cytoplasm</keyword>
<evidence type="ECO:0000313" key="7">
    <source>
        <dbReference type="Proteomes" id="UP000621454"/>
    </source>
</evidence>
<dbReference type="Gene3D" id="3.30.300.70">
    <property type="entry name" value="RimP-like superfamily, N-terminal"/>
    <property type="match status" value="1"/>
</dbReference>
<keyword evidence="7" id="KW-1185">Reference proteome</keyword>
<evidence type="ECO:0000259" key="5">
    <source>
        <dbReference type="Pfam" id="PF02576"/>
    </source>
</evidence>
<protein>
    <recommendedName>
        <fullName evidence="3">Ribosome maturation factor RimP</fullName>
    </recommendedName>
</protein>
<dbReference type="NCBIfam" id="NF000930">
    <property type="entry name" value="PRK00092.2-2"/>
    <property type="match status" value="1"/>
</dbReference>
<evidence type="ECO:0000256" key="3">
    <source>
        <dbReference type="HAMAP-Rule" id="MF_01077"/>
    </source>
</evidence>
<dbReference type="EMBL" id="BMGC01000006">
    <property type="protein sequence ID" value="GGB26770.1"/>
    <property type="molecule type" value="Genomic_DNA"/>
</dbReference>